<keyword evidence="3" id="KW-1185">Reference proteome</keyword>
<name>A0A1A9QDL0_9MOLU</name>
<evidence type="ECO:0000313" key="2">
    <source>
        <dbReference type="EMBL" id="OAL09779.1"/>
    </source>
</evidence>
<keyword evidence="1" id="KW-1133">Transmembrane helix</keyword>
<dbReference type="STRING" id="432608.A6V39_04970"/>
<keyword evidence="1" id="KW-0812">Transmembrane</keyword>
<dbReference type="RefSeq" id="WP_187150631.1">
    <property type="nucleotide sequence ID" value="NZ_LWUJ01000014.1"/>
</dbReference>
<gene>
    <name evidence="2" type="ORF">A6V39_04970</name>
</gene>
<dbReference type="AlphaFoldDB" id="A0A1A9QDL0"/>
<accession>A0A1A9QDL0</accession>
<comment type="caution">
    <text evidence="2">The sequence shown here is derived from an EMBL/GenBank/DDBJ whole genome shotgun (WGS) entry which is preliminary data.</text>
</comment>
<sequence>MTINSSLGAKVVIGLIGGSTLATGSYFIYDNITKERISDLINKNDLTLLTSSDDDTEWAKRWKEYVNDGNDKWKLPSYLTSKSNLDKAPQNFKDHCLNNYSLASKGNEKGIYLDIEKWCTKSTKISKLLEGKVIVLQETGNNETDWTNAWKRYRLDYKTNNLLEIGSWDTASTKENEVPSDYKTKCKAALEKEVKNKKEKLYLAVKSGCAK</sequence>
<keyword evidence="1" id="KW-0472">Membrane</keyword>
<evidence type="ECO:0000256" key="1">
    <source>
        <dbReference type="SAM" id="Phobius"/>
    </source>
</evidence>
<proteinExistence type="predicted"/>
<dbReference type="Proteomes" id="UP000077623">
    <property type="component" value="Unassembled WGS sequence"/>
</dbReference>
<feature type="transmembrane region" description="Helical" evidence="1">
    <location>
        <begin position="7"/>
        <end position="29"/>
    </location>
</feature>
<dbReference type="EMBL" id="LWUJ01000014">
    <property type="protein sequence ID" value="OAL09779.1"/>
    <property type="molecule type" value="Genomic_DNA"/>
</dbReference>
<evidence type="ECO:0000313" key="3">
    <source>
        <dbReference type="Proteomes" id="UP000077623"/>
    </source>
</evidence>
<reference evidence="3" key="1">
    <citation type="submission" date="2016-04" db="EMBL/GenBank/DDBJ databases">
        <authorList>
            <person name="Quiroz-Castaneda R.E."/>
            <person name="Martinez-Ocampo F."/>
        </authorList>
    </citation>
    <scope>NUCLEOTIDE SEQUENCE [LARGE SCALE GENOMIC DNA]</scope>
    <source>
        <strain evidence="3">INIFAP01</strain>
    </source>
</reference>
<protein>
    <submittedName>
        <fullName evidence="2">Uncharacterized protein</fullName>
    </submittedName>
</protein>
<organism evidence="2 3">
    <name type="scientific">Candidatus Mycoplasma haematobovis</name>
    <dbReference type="NCBI Taxonomy" id="432608"/>
    <lineage>
        <taxon>Bacteria</taxon>
        <taxon>Bacillati</taxon>
        <taxon>Mycoplasmatota</taxon>
        <taxon>Mollicutes</taxon>
        <taxon>Mycoplasmataceae</taxon>
        <taxon>Mycoplasma</taxon>
    </lineage>
</organism>